<sequence>MKQTIKTVGPGIGRTSHRYEQLLEERIKIGRIYVDALCHRAAMADAERLFRNVERLDGQLDRFRRYSQDQFRQVMPAEDDRWHVPGQPPAGPECHLCAKQDLGLLLQMVLPAAAGRVA</sequence>
<comment type="caution">
    <text evidence="1">The sequence shown here is derived from an EMBL/GenBank/DDBJ whole genome shotgun (WGS) entry which is preliminary data.</text>
</comment>
<gene>
    <name evidence="1" type="ORF">K1X13_05210</name>
</gene>
<name>A0ABS7RI81_9ACTN</name>
<dbReference type="RefSeq" id="WP_221023919.1">
    <property type="nucleotide sequence ID" value="NZ_JAIEZQ010000001.1"/>
</dbReference>
<dbReference type="EMBL" id="JAIEZQ010000001">
    <property type="protein sequence ID" value="MBY9074217.1"/>
    <property type="molecule type" value="Genomic_DNA"/>
</dbReference>
<dbReference type="Proteomes" id="UP000754710">
    <property type="component" value="Unassembled WGS sequence"/>
</dbReference>
<reference evidence="1 2" key="1">
    <citation type="submission" date="2021-08" db="EMBL/GenBank/DDBJ databases">
        <title>Nocardioides bacterium WL0053 sp. nov., isolated from the sediment.</title>
        <authorList>
            <person name="Wang L."/>
            <person name="Zhang D."/>
            <person name="Zhang A."/>
        </authorList>
    </citation>
    <scope>NUCLEOTIDE SEQUENCE [LARGE SCALE GENOMIC DNA]</scope>
    <source>
        <strain evidence="1 2">WL0053</strain>
    </source>
</reference>
<organism evidence="1 2">
    <name type="scientific">Nocardioides jiangsuensis</name>
    <dbReference type="NCBI Taxonomy" id="2866161"/>
    <lineage>
        <taxon>Bacteria</taxon>
        <taxon>Bacillati</taxon>
        <taxon>Actinomycetota</taxon>
        <taxon>Actinomycetes</taxon>
        <taxon>Propionibacteriales</taxon>
        <taxon>Nocardioidaceae</taxon>
        <taxon>Nocardioides</taxon>
    </lineage>
</organism>
<evidence type="ECO:0000313" key="2">
    <source>
        <dbReference type="Proteomes" id="UP000754710"/>
    </source>
</evidence>
<proteinExistence type="predicted"/>
<evidence type="ECO:0000313" key="1">
    <source>
        <dbReference type="EMBL" id="MBY9074217.1"/>
    </source>
</evidence>
<keyword evidence="2" id="KW-1185">Reference proteome</keyword>
<protein>
    <submittedName>
        <fullName evidence="1">Uncharacterized protein</fullName>
    </submittedName>
</protein>
<accession>A0ABS7RI81</accession>